<reference evidence="1 2" key="1">
    <citation type="journal article" date="2015" name="Genome Announc.">
        <title>Expanding the biotechnology potential of lactobacilli through comparative genomics of 213 strains and associated genera.</title>
        <authorList>
            <person name="Sun Z."/>
            <person name="Harris H.M."/>
            <person name="McCann A."/>
            <person name="Guo C."/>
            <person name="Argimon S."/>
            <person name="Zhang W."/>
            <person name="Yang X."/>
            <person name="Jeffery I.B."/>
            <person name="Cooney J.C."/>
            <person name="Kagawa T.F."/>
            <person name="Liu W."/>
            <person name="Song Y."/>
            <person name="Salvetti E."/>
            <person name="Wrobel A."/>
            <person name="Rasinkangas P."/>
            <person name="Parkhill J."/>
            <person name="Rea M.C."/>
            <person name="O'Sullivan O."/>
            <person name="Ritari J."/>
            <person name="Douillard F.P."/>
            <person name="Paul Ross R."/>
            <person name="Yang R."/>
            <person name="Briner A.E."/>
            <person name="Felis G.E."/>
            <person name="de Vos W.M."/>
            <person name="Barrangou R."/>
            <person name="Klaenhammer T.R."/>
            <person name="Caufield P.W."/>
            <person name="Cui Y."/>
            <person name="Zhang H."/>
            <person name="O'Toole P.W."/>
        </authorList>
    </citation>
    <scope>NUCLEOTIDE SEQUENCE [LARGE SCALE GENOMIC DNA]</scope>
    <source>
        <strain evidence="1 2">DSM 22697</strain>
    </source>
</reference>
<keyword evidence="2" id="KW-1185">Reference proteome</keyword>
<dbReference type="Proteomes" id="UP000050865">
    <property type="component" value="Unassembled WGS sequence"/>
</dbReference>
<name>A0A0R2FBP6_9LACO</name>
<evidence type="ECO:0008006" key="3">
    <source>
        <dbReference type="Google" id="ProtNLM"/>
    </source>
</evidence>
<dbReference type="SUPFAM" id="SSF51430">
    <property type="entry name" value="NAD(P)-linked oxidoreductase"/>
    <property type="match status" value="1"/>
</dbReference>
<protein>
    <recommendedName>
        <fullName evidence="3">NADP-dependent oxidoreductase domain-containing protein</fullName>
    </recommendedName>
</protein>
<proteinExistence type="predicted"/>
<accession>A0A0R2FBP6</accession>
<gene>
    <name evidence="1" type="ORF">FC75_GL002195</name>
</gene>
<dbReference type="STRING" id="1423730.FC75_GL002195"/>
<organism evidence="1 2">
    <name type="scientific">Lacticaseibacillus camelliae DSM 22697 = JCM 13995</name>
    <dbReference type="NCBI Taxonomy" id="1423730"/>
    <lineage>
        <taxon>Bacteria</taxon>
        <taxon>Bacillati</taxon>
        <taxon>Bacillota</taxon>
        <taxon>Bacilli</taxon>
        <taxon>Lactobacillales</taxon>
        <taxon>Lactobacillaceae</taxon>
        <taxon>Lacticaseibacillus</taxon>
    </lineage>
</organism>
<comment type="caution">
    <text evidence="1">The sequence shown here is derived from an EMBL/GenBank/DDBJ whole genome shotgun (WGS) entry which is preliminary data.</text>
</comment>
<dbReference type="EMBL" id="AYZJ01000003">
    <property type="protein sequence ID" value="KRN25840.1"/>
    <property type="molecule type" value="Genomic_DNA"/>
</dbReference>
<dbReference type="PATRIC" id="fig|1423730.4.peg.2284"/>
<evidence type="ECO:0000313" key="1">
    <source>
        <dbReference type="EMBL" id="KRN25840.1"/>
    </source>
</evidence>
<dbReference type="Gene3D" id="3.20.20.100">
    <property type="entry name" value="NADP-dependent oxidoreductase domain"/>
    <property type="match status" value="1"/>
</dbReference>
<evidence type="ECO:0000313" key="2">
    <source>
        <dbReference type="Proteomes" id="UP000050865"/>
    </source>
</evidence>
<dbReference type="RefSeq" id="WP_056988750.1">
    <property type="nucleotide sequence ID" value="NZ_AYZJ01000003.1"/>
</dbReference>
<sequence>MSHLTNKNDAAVLATGATVPLMGVIMDDAATLAATTLAAGYRHLICPPAALPAVRAAVAQSETKDVFVTLLLSAPAASTLAQVAQAALPVDLLVIDSAAAADRQAAAAACARHQAKAWGALGEPAEAERPASSLTLLPLGVTAQFAPVVQAAQAAGRPVATNLPFGRGDLALLRPLRRMAERYGKTPAQIVVRWLLQRGILPWLPAANAQELSAWGDVFDFELSFHDTQVLEALDGRPMAPRKHRRH</sequence>
<dbReference type="AlphaFoldDB" id="A0A0R2FBP6"/>
<dbReference type="InterPro" id="IPR036812">
    <property type="entry name" value="NAD(P)_OxRdtase_dom_sf"/>
</dbReference>